<proteinExistence type="predicted"/>
<reference evidence="1 2" key="1">
    <citation type="journal article" date="2023" name="Front. Microbiol.">
        <title>Phylogeography and host specificity of Pasteurellaceae pathogenic to sea-farmed fish in the north-east Atlantic.</title>
        <authorList>
            <person name="Gulla S."/>
            <person name="Colquhoun D.J."/>
            <person name="Olsen A.B."/>
            <person name="Spilsberg B."/>
            <person name="Lagesen K."/>
            <person name="Aakesson C.P."/>
            <person name="Strom S."/>
            <person name="Manji F."/>
            <person name="Birkbeck T.H."/>
            <person name="Nilsen H.K."/>
        </authorList>
    </citation>
    <scope>NUCLEOTIDE SEQUENCE [LARGE SCALE GENOMIC DNA]</scope>
    <source>
        <strain evidence="1 2">VIO11850</strain>
    </source>
</reference>
<organism evidence="1 2">
    <name type="scientific">Phocoenobacter skyensis</name>
    <dbReference type="NCBI Taxonomy" id="97481"/>
    <lineage>
        <taxon>Bacteria</taxon>
        <taxon>Pseudomonadati</taxon>
        <taxon>Pseudomonadota</taxon>
        <taxon>Gammaproteobacteria</taxon>
        <taxon>Pasteurellales</taxon>
        <taxon>Pasteurellaceae</taxon>
        <taxon>Phocoenobacter</taxon>
    </lineage>
</organism>
<dbReference type="EMBL" id="JASAVS010000010">
    <property type="protein sequence ID" value="MDP8085388.1"/>
    <property type="molecule type" value="Genomic_DNA"/>
</dbReference>
<gene>
    <name evidence="1" type="ORF">QJT92_05545</name>
</gene>
<evidence type="ECO:0000313" key="1">
    <source>
        <dbReference type="EMBL" id="MDP8085388.1"/>
    </source>
</evidence>
<accession>A0ABT9JKR2</accession>
<name>A0ABT9JKR2_9PAST</name>
<comment type="caution">
    <text evidence="1">The sequence shown here is derived from an EMBL/GenBank/DDBJ whole genome shotgun (WGS) entry which is preliminary data.</text>
</comment>
<evidence type="ECO:0000313" key="2">
    <source>
        <dbReference type="Proteomes" id="UP001224812"/>
    </source>
</evidence>
<sequence length="147" mass="17040">MHYDKEREEHDKELSILFPDLDLEINGEKITIKEYTLMQQLQHRDKLMPFIESIRSTLSEDETEFNLDALIACLSEHSENVIELMALSINKPSDYVANLTGEEAENLMMAWWTVNSDFFTRKAVQPLLEKLAKKQNKILAGAKLLNK</sequence>
<dbReference type="InterPro" id="IPR046583">
    <property type="entry name" value="DUF6631"/>
</dbReference>
<dbReference type="Pfam" id="PF20336">
    <property type="entry name" value="DUF6631"/>
    <property type="match status" value="1"/>
</dbReference>
<keyword evidence="2" id="KW-1185">Reference proteome</keyword>
<protein>
    <submittedName>
        <fullName evidence="1">Uncharacterized protein</fullName>
    </submittedName>
</protein>
<dbReference type="Proteomes" id="UP001224812">
    <property type="component" value="Unassembled WGS sequence"/>
</dbReference>
<dbReference type="RefSeq" id="WP_306383875.1">
    <property type="nucleotide sequence ID" value="NZ_JASAVR010000011.1"/>
</dbReference>